<organism evidence="2 3">
    <name type="scientific">Lophiotrema nucula</name>
    <dbReference type="NCBI Taxonomy" id="690887"/>
    <lineage>
        <taxon>Eukaryota</taxon>
        <taxon>Fungi</taxon>
        <taxon>Dikarya</taxon>
        <taxon>Ascomycota</taxon>
        <taxon>Pezizomycotina</taxon>
        <taxon>Dothideomycetes</taxon>
        <taxon>Pleosporomycetidae</taxon>
        <taxon>Pleosporales</taxon>
        <taxon>Lophiotremataceae</taxon>
        <taxon>Lophiotrema</taxon>
    </lineage>
</organism>
<reference evidence="2" key="1">
    <citation type="journal article" date="2020" name="Stud. Mycol.">
        <title>101 Dothideomycetes genomes: a test case for predicting lifestyles and emergence of pathogens.</title>
        <authorList>
            <person name="Haridas S."/>
            <person name="Albert R."/>
            <person name="Binder M."/>
            <person name="Bloem J."/>
            <person name="Labutti K."/>
            <person name="Salamov A."/>
            <person name="Andreopoulos B."/>
            <person name="Baker S."/>
            <person name="Barry K."/>
            <person name="Bills G."/>
            <person name="Bluhm B."/>
            <person name="Cannon C."/>
            <person name="Castanera R."/>
            <person name="Culley D."/>
            <person name="Daum C."/>
            <person name="Ezra D."/>
            <person name="Gonzalez J."/>
            <person name="Henrissat B."/>
            <person name="Kuo A."/>
            <person name="Liang C."/>
            <person name="Lipzen A."/>
            <person name="Lutzoni F."/>
            <person name="Magnuson J."/>
            <person name="Mondo S."/>
            <person name="Nolan M."/>
            <person name="Ohm R."/>
            <person name="Pangilinan J."/>
            <person name="Park H.-J."/>
            <person name="Ramirez L."/>
            <person name="Alfaro M."/>
            <person name="Sun H."/>
            <person name="Tritt A."/>
            <person name="Yoshinaga Y."/>
            <person name="Zwiers L.-H."/>
            <person name="Turgeon B."/>
            <person name="Goodwin S."/>
            <person name="Spatafora J."/>
            <person name="Crous P."/>
            <person name="Grigoriev I."/>
        </authorList>
    </citation>
    <scope>NUCLEOTIDE SEQUENCE</scope>
    <source>
        <strain evidence="2">CBS 627.86</strain>
    </source>
</reference>
<sequence>MMFALRPVSRWLDHVTDVLFAILLFSQLVKYCKADKPFNCAGGSIYFVAHPVDTLLYQSPDIYHDFYVYKCVTTVVFTTGDRGLDGNFTNSLERGLQAAYAFMAGVEEKEATWDEDKVEVGDKKVLLRSLNKAPNVQVIYLRLPGGKPDGQGFDSNHGETLKKLYQGSFMTVTTTDEATTYTLEQLRAVISGILKQRKAVDIRIMDKTAAIAKDNQKECEHADHSTSARIVSDVIAQDEIEGKVLRWASSERISTIAYIE</sequence>
<keyword evidence="3" id="KW-1185">Reference proteome</keyword>
<evidence type="ECO:0000256" key="1">
    <source>
        <dbReference type="SAM" id="SignalP"/>
    </source>
</evidence>
<accession>A0A6A5Z812</accession>
<dbReference type="EMBL" id="ML977323">
    <property type="protein sequence ID" value="KAF2115193.1"/>
    <property type="molecule type" value="Genomic_DNA"/>
</dbReference>
<name>A0A6A5Z812_9PLEO</name>
<dbReference type="OrthoDB" id="203440at2759"/>
<evidence type="ECO:0000313" key="3">
    <source>
        <dbReference type="Proteomes" id="UP000799770"/>
    </source>
</evidence>
<proteinExistence type="predicted"/>
<feature type="signal peptide" evidence="1">
    <location>
        <begin position="1"/>
        <end position="34"/>
    </location>
</feature>
<dbReference type="Proteomes" id="UP000799770">
    <property type="component" value="Unassembled WGS sequence"/>
</dbReference>
<keyword evidence="1" id="KW-0732">Signal</keyword>
<gene>
    <name evidence="2" type="ORF">BDV96DRAFT_63752</name>
</gene>
<protein>
    <submittedName>
        <fullName evidence="2">Uncharacterized protein</fullName>
    </submittedName>
</protein>
<evidence type="ECO:0000313" key="2">
    <source>
        <dbReference type="EMBL" id="KAF2115193.1"/>
    </source>
</evidence>
<dbReference type="AlphaFoldDB" id="A0A6A5Z812"/>
<feature type="chain" id="PRO_5025341985" evidence="1">
    <location>
        <begin position="35"/>
        <end position="260"/>
    </location>
</feature>